<evidence type="ECO:0000256" key="4">
    <source>
        <dbReference type="ARBA" id="ARBA00023163"/>
    </source>
</evidence>
<feature type="domain" description="HTH lysR-type" evidence="5">
    <location>
        <begin position="11"/>
        <end position="68"/>
    </location>
</feature>
<evidence type="ECO:0000259" key="5">
    <source>
        <dbReference type="PROSITE" id="PS50931"/>
    </source>
</evidence>
<dbReference type="InterPro" id="IPR036390">
    <property type="entry name" value="WH_DNA-bd_sf"/>
</dbReference>
<dbReference type="Pfam" id="PF00126">
    <property type="entry name" value="HTH_1"/>
    <property type="match status" value="1"/>
</dbReference>
<dbReference type="PRINTS" id="PR00039">
    <property type="entry name" value="HTHLYSR"/>
</dbReference>
<reference evidence="6 7" key="1">
    <citation type="submission" date="2021-12" db="EMBL/GenBank/DDBJ databases">
        <title>Discovery of the Pendulisporaceae a myxobacterial family with distinct sporulation behavior and unique specialized metabolism.</title>
        <authorList>
            <person name="Garcia R."/>
            <person name="Popoff A."/>
            <person name="Bader C.D."/>
            <person name="Loehr J."/>
            <person name="Walesch S."/>
            <person name="Walt C."/>
            <person name="Boldt J."/>
            <person name="Bunk B."/>
            <person name="Haeckl F.J.F.P.J."/>
            <person name="Gunesch A.P."/>
            <person name="Birkelbach J."/>
            <person name="Nuebel U."/>
            <person name="Pietschmann T."/>
            <person name="Bach T."/>
            <person name="Mueller R."/>
        </authorList>
    </citation>
    <scope>NUCLEOTIDE SEQUENCE [LARGE SCALE GENOMIC DNA]</scope>
    <source>
        <strain evidence="6 7">MSr11954</strain>
    </source>
</reference>
<keyword evidence="2" id="KW-0805">Transcription regulation</keyword>
<comment type="similarity">
    <text evidence="1">Belongs to the LysR transcriptional regulatory family.</text>
</comment>
<dbReference type="PROSITE" id="PS50931">
    <property type="entry name" value="HTH_LYSR"/>
    <property type="match status" value="1"/>
</dbReference>
<dbReference type="RefSeq" id="WP_394826265.1">
    <property type="nucleotide sequence ID" value="NZ_CP089984.1"/>
</dbReference>
<protein>
    <submittedName>
        <fullName evidence="6">LysR family transcriptional regulator</fullName>
    </submittedName>
</protein>
<dbReference type="InterPro" id="IPR037402">
    <property type="entry name" value="YidZ_PBP2"/>
</dbReference>
<dbReference type="PANTHER" id="PTHR30118">
    <property type="entry name" value="HTH-TYPE TRANSCRIPTIONAL REGULATOR LEUO-RELATED"/>
    <property type="match status" value="1"/>
</dbReference>
<evidence type="ECO:0000313" key="7">
    <source>
        <dbReference type="Proteomes" id="UP001370348"/>
    </source>
</evidence>
<dbReference type="SUPFAM" id="SSF46785">
    <property type="entry name" value="Winged helix' DNA-binding domain"/>
    <property type="match status" value="1"/>
</dbReference>
<evidence type="ECO:0000313" key="6">
    <source>
        <dbReference type="EMBL" id="WXB16638.1"/>
    </source>
</evidence>
<sequence length="313" mass="34468">MHLSDGAFASLDLNLVRALHALLVERHVTRAAERLGLTQSATSHALARLRAHLRDPLLVRTGKGMVPSPRAQAMLEPLEQALASIAALVATPSPFEPAKARDRFTLATADYMEFVLLPKLAPRIWSEAPGIDLRVVPGPASIPGALAEGKVDTVLGLPLLEVPDHRLDGARGLIVQSLFRERFVCVMRKGHPSARRRLDLDTFASLPHALISPRGDRGSIVDTALQKVGRRRRVAIEIPHFLVAPYVVQETDVVLTLAERVAKTFVPSLNLVMVKPPLELPGFTMTMLWHEHKRMDLAHAWLRARIIEVSKGI</sequence>
<dbReference type="InterPro" id="IPR000847">
    <property type="entry name" value="LysR_HTH_N"/>
</dbReference>
<dbReference type="InterPro" id="IPR050389">
    <property type="entry name" value="LysR-type_TF"/>
</dbReference>
<dbReference type="PANTHER" id="PTHR30118:SF15">
    <property type="entry name" value="TRANSCRIPTIONAL REGULATORY PROTEIN"/>
    <property type="match status" value="1"/>
</dbReference>
<keyword evidence="3" id="KW-0238">DNA-binding</keyword>
<dbReference type="InterPro" id="IPR005119">
    <property type="entry name" value="LysR_subst-bd"/>
</dbReference>
<dbReference type="CDD" id="cd08417">
    <property type="entry name" value="PBP2_Nitroaromatics_like"/>
    <property type="match status" value="1"/>
</dbReference>
<dbReference type="Gene3D" id="1.10.10.10">
    <property type="entry name" value="Winged helix-like DNA-binding domain superfamily/Winged helix DNA-binding domain"/>
    <property type="match status" value="1"/>
</dbReference>
<dbReference type="EMBL" id="CP089984">
    <property type="protein sequence ID" value="WXB16638.1"/>
    <property type="molecule type" value="Genomic_DNA"/>
</dbReference>
<gene>
    <name evidence="6" type="ORF">LZC94_05010</name>
</gene>
<dbReference type="Gene3D" id="3.40.190.10">
    <property type="entry name" value="Periplasmic binding protein-like II"/>
    <property type="match status" value="2"/>
</dbReference>
<keyword evidence="7" id="KW-1185">Reference proteome</keyword>
<dbReference type="InterPro" id="IPR036388">
    <property type="entry name" value="WH-like_DNA-bd_sf"/>
</dbReference>
<dbReference type="SUPFAM" id="SSF53850">
    <property type="entry name" value="Periplasmic binding protein-like II"/>
    <property type="match status" value="1"/>
</dbReference>
<dbReference type="Proteomes" id="UP001370348">
    <property type="component" value="Chromosome"/>
</dbReference>
<evidence type="ECO:0000256" key="2">
    <source>
        <dbReference type="ARBA" id="ARBA00023015"/>
    </source>
</evidence>
<organism evidence="6 7">
    <name type="scientific">Pendulispora albinea</name>
    <dbReference type="NCBI Taxonomy" id="2741071"/>
    <lineage>
        <taxon>Bacteria</taxon>
        <taxon>Pseudomonadati</taxon>
        <taxon>Myxococcota</taxon>
        <taxon>Myxococcia</taxon>
        <taxon>Myxococcales</taxon>
        <taxon>Sorangiineae</taxon>
        <taxon>Pendulisporaceae</taxon>
        <taxon>Pendulispora</taxon>
    </lineage>
</organism>
<evidence type="ECO:0000256" key="1">
    <source>
        <dbReference type="ARBA" id="ARBA00009437"/>
    </source>
</evidence>
<dbReference type="Pfam" id="PF03466">
    <property type="entry name" value="LysR_substrate"/>
    <property type="match status" value="1"/>
</dbReference>
<proteinExistence type="inferred from homology"/>
<name>A0ABZ2M0H8_9BACT</name>
<accession>A0ABZ2M0H8</accession>
<evidence type="ECO:0000256" key="3">
    <source>
        <dbReference type="ARBA" id="ARBA00023125"/>
    </source>
</evidence>
<keyword evidence="4" id="KW-0804">Transcription</keyword>